<dbReference type="AlphaFoldDB" id="A0A9P4HTW3"/>
<evidence type="ECO:0000259" key="1">
    <source>
        <dbReference type="Pfam" id="PF02627"/>
    </source>
</evidence>
<name>A0A9P4HTW3_9PEZI</name>
<accession>A0A9P4HTW3</accession>
<proteinExistence type="predicted"/>
<comment type="caution">
    <text evidence="2">The sequence shown here is derived from an EMBL/GenBank/DDBJ whole genome shotgun (WGS) entry which is preliminary data.</text>
</comment>
<evidence type="ECO:0000313" key="2">
    <source>
        <dbReference type="EMBL" id="KAF2087954.1"/>
    </source>
</evidence>
<organism evidence="2 3">
    <name type="scientific">Saccharata proteae CBS 121410</name>
    <dbReference type="NCBI Taxonomy" id="1314787"/>
    <lineage>
        <taxon>Eukaryota</taxon>
        <taxon>Fungi</taxon>
        <taxon>Dikarya</taxon>
        <taxon>Ascomycota</taxon>
        <taxon>Pezizomycotina</taxon>
        <taxon>Dothideomycetes</taxon>
        <taxon>Dothideomycetes incertae sedis</taxon>
        <taxon>Botryosphaeriales</taxon>
        <taxon>Saccharataceae</taxon>
        <taxon>Saccharata</taxon>
    </lineage>
</organism>
<dbReference type="Proteomes" id="UP000799776">
    <property type="component" value="Unassembled WGS sequence"/>
</dbReference>
<evidence type="ECO:0000313" key="3">
    <source>
        <dbReference type="Proteomes" id="UP000799776"/>
    </source>
</evidence>
<gene>
    <name evidence="2" type="ORF">K490DRAFT_65234</name>
</gene>
<dbReference type="PANTHER" id="PTHR34846:SF11">
    <property type="entry name" value="4-CARBOXYMUCONOLACTONE DECARBOXYLASE FAMILY PROTEIN (AFU_ORTHOLOGUE AFUA_6G11590)"/>
    <property type="match status" value="1"/>
</dbReference>
<dbReference type="PANTHER" id="PTHR34846">
    <property type="entry name" value="4-CARBOXYMUCONOLACTONE DECARBOXYLASE FAMILY PROTEIN (AFU_ORTHOLOGUE AFUA_6G11590)"/>
    <property type="match status" value="1"/>
</dbReference>
<dbReference type="InterPro" id="IPR003779">
    <property type="entry name" value="CMD-like"/>
</dbReference>
<feature type="domain" description="Carboxymuconolactone decarboxylase-like" evidence="1">
    <location>
        <begin position="44"/>
        <end position="101"/>
    </location>
</feature>
<dbReference type="Pfam" id="PF02627">
    <property type="entry name" value="CMD"/>
    <property type="match status" value="1"/>
</dbReference>
<dbReference type="InterPro" id="IPR029032">
    <property type="entry name" value="AhpD-like"/>
</dbReference>
<sequence length="237" mass="26160">MKLPYVENPPQFDDQKDQEIVERVKQRRGERGLQPLDLTLLHSPPIADGWNSFLGAIRTRTTLSATVRELAVCRVAVLNKAWYEWMHHVPLLRAAGEIDEEGIQHILRAPPAGRRPTQHAADGAQDSGPGITAMAQENSVARQNATEIPAVQAMGTEPQRTGRLEERLLAVMAYTDAMTLDVRVDEATFGRLKEHFNDREVVEITGTVAAYNCVSRFLVAMDVGEQAGKAGPLGETE</sequence>
<dbReference type="OrthoDB" id="2135488at2759"/>
<keyword evidence="3" id="KW-1185">Reference proteome</keyword>
<reference evidence="2" key="1">
    <citation type="journal article" date="2020" name="Stud. Mycol.">
        <title>101 Dothideomycetes genomes: a test case for predicting lifestyles and emergence of pathogens.</title>
        <authorList>
            <person name="Haridas S."/>
            <person name="Albert R."/>
            <person name="Binder M."/>
            <person name="Bloem J."/>
            <person name="Labutti K."/>
            <person name="Salamov A."/>
            <person name="Andreopoulos B."/>
            <person name="Baker S."/>
            <person name="Barry K."/>
            <person name="Bills G."/>
            <person name="Bluhm B."/>
            <person name="Cannon C."/>
            <person name="Castanera R."/>
            <person name="Culley D."/>
            <person name="Daum C."/>
            <person name="Ezra D."/>
            <person name="Gonzalez J."/>
            <person name="Henrissat B."/>
            <person name="Kuo A."/>
            <person name="Liang C."/>
            <person name="Lipzen A."/>
            <person name="Lutzoni F."/>
            <person name="Magnuson J."/>
            <person name="Mondo S."/>
            <person name="Nolan M."/>
            <person name="Ohm R."/>
            <person name="Pangilinan J."/>
            <person name="Park H.-J."/>
            <person name="Ramirez L."/>
            <person name="Alfaro M."/>
            <person name="Sun H."/>
            <person name="Tritt A."/>
            <person name="Yoshinaga Y."/>
            <person name="Zwiers L.-H."/>
            <person name="Turgeon B."/>
            <person name="Goodwin S."/>
            <person name="Spatafora J."/>
            <person name="Crous P."/>
            <person name="Grigoriev I."/>
        </authorList>
    </citation>
    <scope>NUCLEOTIDE SEQUENCE</scope>
    <source>
        <strain evidence="2">CBS 121410</strain>
    </source>
</reference>
<dbReference type="EMBL" id="ML978718">
    <property type="protein sequence ID" value="KAF2087954.1"/>
    <property type="molecule type" value="Genomic_DNA"/>
</dbReference>
<dbReference type="GO" id="GO:0051920">
    <property type="term" value="F:peroxiredoxin activity"/>
    <property type="evidence" value="ECO:0007669"/>
    <property type="project" value="InterPro"/>
</dbReference>
<protein>
    <recommendedName>
        <fullName evidence="1">Carboxymuconolactone decarboxylase-like domain-containing protein</fullName>
    </recommendedName>
</protein>
<dbReference type="SUPFAM" id="SSF69118">
    <property type="entry name" value="AhpD-like"/>
    <property type="match status" value="1"/>
</dbReference>
<dbReference type="Gene3D" id="1.20.1290.10">
    <property type="entry name" value="AhpD-like"/>
    <property type="match status" value="1"/>
</dbReference>